<dbReference type="InterPro" id="IPR043732">
    <property type="entry name" value="DUF5675"/>
</dbReference>
<name>A0ABS6W7A3_9FLAO</name>
<dbReference type="Proteomes" id="UP000719267">
    <property type="component" value="Unassembled WGS sequence"/>
</dbReference>
<proteinExistence type="predicted"/>
<sequence length="130" mass="14905">MELLLKRSYHAQGCTGELFYQGNLLCYTIELPWKENQAQISCIPKGTYNLEKRFSKKFGWHLLIKEVPKRSFILFHPANNALKELRGCIAPVSTLTAPGKGIQSRIAFHKLKQVTYAHFAKREVVTLTIQ</sequence>
<feature type="domain" description="DUF5675" evidence="1">
    <location>
        <begin position="5"/>
        <end position="115"/>
    </location>
</feature>
<protein>
    <recommendedName>
        <fullName evidence="1">DUF5675 domain-containing protein</fullName>
    </recommendedName>
</protein>
<organism evidence="2 3">
    <name type="scientific">Mesonia aestuariivivens</name>
    <dbReference type="NCBI Taxonomy" id="2796128"/>
    <lineage>
        <taxon>Bacteria</taxon>
        <taxon>Pseudomonadati</taxon>
        <taxon>Bacteroidota</taxon>
        <taxon>Flavobacteriia</taxon>
        <taxon>Flavobacteriales</taxon>
        <taxon>Flavobacteriaceae</taxon>
        <taxon>Mesonia</taxon>
    </lineage>
</organism>
<dbReference type="Pfam" id="PF18925">
    <property type="entry name" value="DUF5675"/>
    <property type="match status" value="1"/>
</dbReference>
<evidence type="ECO:0000313" key="2">
    <source>
        <dbReference type="EMBL" id="MBW2962999.1"/>
    </source>
</evidence>
<gene>
    <name evidence="2" type="ORF">KW502_14515</name>
</gene>
<reference evidence="2 3" key="1">
    <citation type="submission" date="2021-07" db="EMBL/GenBank/DDBJ databases">
        <title>Mesonia aestuariivivens sp. nov., isolated from a tidal flat.</title>
        <authorList>
            <person name="Kim Y.-O."/>
            <person name="Yoon J.-H."/>
        </authorList>
    </citation>
    <scope>NUCLEOTIDE SEQUENCE [LARGE SCALE GENOMIC DNA]</scope>
    <source>
        <strain evidence="2 3">JHPTF-M18</strain>
    </source>
</reference>
<evidence type="ECO:0000313" key="3">
    <source>
        <dbReference type="Proteomes" id="UP000719267"/>
    </source>
</evidence>
<dbReference type="RefSeq" id="WP_219041283.1">
    <property type="nucleotide sequence ID" value="NZ_JAHWDF010000025.1"/>
</dbReference>
<dbReference type="EMBL" id="JAHWDF010000025">
    <property type="protein sequence ID" value="MBW2962999.1"/>
    <property type="molecule type" value="Genomic_DNA"/>
</dbReference>
<accession>A0ABS6W7A3</accession>
<comment type="caution">
    <text evidence="2">The sequence shown here is derived from an EMBL/GenBank/DDBJ whole genome shotgun (WGS) entry which is preliminary data.</text>
</comment>
<evidence type="ECO:0000259" key="1">
    <source>
        <dbReference type="Pfam" id="PF18925"/>
    </source>
</evidence>
<keyword evidence="3" id="KW-1185">Reference proteome</keyword>